<proteinExistence type="predicted"/>
<gene>
    <name evidence="1" type="ORF">U6N30_22445</name>
</gene>
<dbReference type="EMBL" id="CP141261">
    <property type="protein sequence ID" value="WRL62677.1"/>
    <property type="molecule type" value="Genomic_DNA"/>
</dbReference>
<organism evidence="1 2">
    <name type="scientific">Blastococcus brunescens</name>
    <dbReference type="NCBI Taxonomy" id="1564165"/>
    <lineage>
        <taxon>Bacteria</taxon>
        <taxon>Bacillati</taxon>
        <taxon>Actinomycetota</taxon>
        <taxon>Actinomycetes</taxon>
        <taxon>Geodermatophilales</taxon>
        <taxon>Geodermatophilaceae</taxon>
        <taxon>Blastococcus</taxon>
    </lineage>
</organism>
<evidence type="ECO:0000313" key="2">
    <source>
        <dbReference type="Proteomes" id="UP001324287"/>
    </source>
</evidence>
<sequence>MTEAIENQIERFAPGFRDTVLERYTKNAVAMEQWNPSYLGGDISNGQATLRQMLARPVPRWNTYKTPMTGVYLASAATPPGPAVHGACGDNAAQVALREVFGVRTVPPLRPALR</sequence>
<dbReference type="PANTHER" id="PTHR10668">
    <property type="entry name" value="PHYTOENE DEHYDROGENASE"/>
    <property type="match status" value="1"/>
</dbReference>
<evidence type="ECO:0000313" key="1">
    <source>
        <dbReference type="EMBL" id="WRL62677.1"/>
    </source>
</evidence>
<protein>
    <recommendedName>
        <fullName evidence="3">Amine oxidase domain-containing protein</fullName>
    </recommendedName>
</protein>
<name>A0ABZ1AVU5_9ACTN</name>
<accession>A0ABZ1AVU5</accession>
<reference evidence="1 2" key="1">
    <citation type="submission" date="2023-12" db="EMBL/GenBank/DDBJ databases">
        <title>Blastococcus brunescens sp. nov., an actonobacterium isolated from sandstone collected in sahara desert.</title>
        <authorList>
            <person name="Gtari M."/>
            <person name="Ghodhbane F."/>
        </authorList>
    </citation>
    <scope>NUCLEOTIDE SEQUENCE [LARGE SCALE GENOMIC DNA]</scope>
    <source>
        <strain evidence="1 2">BMG 8361</strain>
    </source>
</reference>
<evidence type="ECO:0008006" key="3">
    <source>
        <dbReference type="Google" id="ProtNLM"/>
    </source>
</evidence>
<dbReference type="PANTHER" id="PTHR10668:SF105">
    <property type="entry name" value="DEHYDROGENASE-RELATED"/>
    <property type="match status" value="1"/>
</dbReference>
<keyword evidence="2" id="KW-1185">Reference proteome</keyword>
<dbReference type="RefSeq" id="WP_324274029.1">
    <property type="nucleotide sequence ID" value="NZ_CP141261.1"/>
</dbReference>
<dbReference type="Proteomes" id="UP001324287">
    <property type="component" value="Chromosome"/>
</dbReference>